<organism evidence="2 3">
    <name type="scientific">Streptomyces corynorhini</name>
    <dbReference type="NCBI Taxonomy" id="2282652"/>
    <lineage>
        <taxon>Bacteria</taxon>
        <taxon>Bacillati</taxon>
        <taxon>Actinomycetota</taxon>
        <taxon>Actinomycetes</taxon>
        <taxon>Kitasatosporales</taxon>
        <taxon>Streptomycetaceae</taxon>
        <taxon>Streptomyces</taxon>
    </lineage>
</organism>
<evidence type="ECO:0000313" key="3">
    <source>
        <dbReference type="Proteomes" id="UP000253741"/>
    </source>
</evidence>
<dbReference type="RefSeq" id="WP_114627723.1">
    <property type="nucleotide sequence ID" value="NZ_QQNA01000445.1"/>
</dbReference>
<keyword evidence="1" id="KW-0472">Membrane</keyword>
<protein>
    <submittedName>
        <fullName evidence="2">Uncharacterized protein</fullName>
    </submittedName>
</protein>
<feature type="transmembrane region" description="Helical" evidence="1">
    <location>
        <begin position="7"/>
        <end position="23"/>
    </location>
</feature>
<evidence type="ECO:0000313" key="2">
    <source>
        <dbReference type="EMBL" id="RDG30378.1"/>
    </source>
</evidence>
<accession>A0A370ALB0</accession>
<keyword evidence="1" id="KW-0812">Transmembrane</keyword>
<dbReference type="AlphaFoldDB" id="A0A370ALB0"/>
<evidence type="ECO:0000256" key="1">
    <source>
        <dbReference type="SAM" id="Phobius"/>
    </source>
</evidence>
<feature type="transmembrane region" description="Helical" evidence="1">
    <location>
        <begin position="35"/>
        <end position="59"/>
    </location>
</feature>
<sequence>MKKLIRVAALLFLFGSVGHYVWYGLTTPVDDGFEFVAWVGPQMVAPILAFSLVPIALAFTRDSVMSALSGRNTAAYRSAPVGVGTVTGSRATGMTLNDQPELRVELLVQRADGTSFASYARMVVPVTDLPLVRPGAVFPVRYLPDRTDRVELDLSGDVATAQGALNEVMIRQGVTTRENLEIAERGVAAQAVVRSLEVEGELRGGNPKLAIGLAVTRPDGSMYTTSVEKYLPPRMVQQVQVGCVVGVCYLPENESALVLTLPANA</sequence>
<dbReference type="Proteomes" id="UP000253741">
    <property type="component" value="Unassembled WGS sequence"/>
</dbReference>
<name>A0A370ALB0_9ACTN</name>
<dbReference type="OrthoDB" id="5065240at2"/>
<reference evidence="2 3" key="1">
    <citation type="submission" date="2018-07" db="EMBL/GenBank/DDBJ databases">
        <title>Streptomyces species from bats.</title>
        <authorList>
            <person name="Dunlap C."/>
        </authorList>
    </citation>
    <scope>NUCLEOTIDE SEQUENCE [LARGE SCALE GENOMIC DNA]</scope>
    <source>
        <strain evidence="2 3">AC230</strain>
    </source>
</reference>
<gene>
    <name evidence="2" type="ORF">DVH02_34270</name>
</gene>
<comment type="caution">
    <text evidence="2">The sequence shown here is derived from an EMBL/GenBank/DDBJ whole genome shotgun (WGS) entry which is preliminary data.</text>
</comment>
<keyword evidence="1" id="KW-1133">Transmembrane helix</keyword>
<dbReference type="EMBL" id="QQNA01000445">
    <property type="protein sequence ID" value="RDG30378.1"/>
    <property type="molecule type" value="Genomic_DNA"/>
</dbReference>
<proteinExistence type="predicted"/>
<keyword evidence="3" id="KW-1185">Reference proteome</keyword>